<dbReference type="InterPro" id="IPR016176">
    <property type="entry name" value="Cbl-dep_enz_cat"/>
</dbReference>
<dbReference type="CDD" id="cd03677">
    <property type="entry name" value="MM_CoA_mutase_beta"/>
    <property type="match status" value="1"/>
</dbReference>
<dbReference type="OrthoDB" id="9762378at2"/>
<reference evidence="4 5" key="1">
    <citation type="submission" date="2019-06" db="EMBL/GenBank/DDBJ databases">
        <title>Sequencing the genomes of 1000 actinobacteria strains.</title>
        <authorList>
            <person name="Klenk H.-P."/>
        </authorList>
    </citation>
    <scope>NUCLEOTIDE SEQUENCE [LARGE SCALE GENOMIC DNA]</scope>
    <source>
        <strain evidence="4 5">DSM 12335</strain>
    </source>
</reference>
<evidence type="ECO:0000259" key="3">
    <source>
        <dbReference type="Pfam" id="PF01642"/>
    </source>
</evidence>
<dbReference type="AlphaFoldDB" id="A0A542YPP2"/>
<gene>
    <name evidence="4" type="ORF">FB467_1167</name>
</gene>
<accession>A0A542YPP2</accession>
<comment type="subunit">
    <text evidence="1">Heterodimer of an alpha and a beta chain.</text>
</comment>
<comment type="caution">
    <text evidence="4">The sequence shown here is derived from an EMBL/GenBank/DDBJ whole genome shotgun (WGS) entry which is preliminary data.</text>
</comment>
<sequence>MSTPPSTGHLPLAPGHEATREDWEKAVAGVLRKSGRLAADAPDSDIWQALTGTTLDDIAVLPLGIPEADAGLPDPGLPGQAPFTRGAGATRPFGAWDIRARFEDPDAERTAQHVTDDLENGVTSLWLVLGKGGIDLQDLDTVLEPVLLDLAPVVLDAPEEPVRAASAFVRHLVHRELTPAPGTNLGANPIGHRDKRPMAKEVVRDVADLAAREGLRAIMVDGTAVHDRGGSDVQELAYTIAAGAEYLRLLAQAGHSPDTSAGLIEFRYAATAEQFPTIAKFRAARQLWARVLELSGVPAERRGQAQHAVTSRPMMTRYDPYTNMLRTTVAAFSAAVGGAGAVTVLPFDEPLGLPEGFSRRIARNTSSLLAAESHVAAVTDPAGGAHAVERLTQDLAEAAWELFGRVEENGGLIHDLKDGSWDRAIAAVVRRRRQQVALRTRPITGLSEFPQVAETLPQRRPYAVPREVVRNGADFEELRDAPAATPLFVATMGPVAQHTARATFLTNLLTAGGITARTVGATTGVDDVLAAYRGEPVVALAGNDAAYAGWGEELVAALRAAGARRVILAGTPRPGQQVDDHAAAGDNALDFLHRTREHLDRPQPETSQEGDQ</sequence>
<feature type="region of interest" description="Disordered" evidence="2">
    <location>
        <begin position="1"/>
        <end position="21"/>
    </location>
</feature>
<keyword evidence="5" id="KW-1185">Reference proteome</keyword>
<feature type="domain" description="Methylmalonyl-CoA mutase alpha/beta chain catalytic" evidence="3">
    <location>
        <begin position="214"/>
        <end position="454"/>
    </location>
</feature>
<dbReference type="PANTHER" id="PTHR48101">
    <property type="entry name" value="METHYLMALONYL-COA MUTASE, MITOCHONDRIAL-RELATED"/>
    <property type="match status" value="1"/>
</dbReference>
<dbReference type="GO" id="GO:0004494">
    <property type="term" value="F:methylmalonyl-CoA mutase activity"/>
    <property type="evidence" value="ECO:0007669"/>
    <property type="project" value="UniProtKB-EC"/>
</dbReference>
<evidence type="ECO:0000256" key="1">
    <source>
        <dbReference type="ARBA" id="ARBA00011870"/>
    </source>
</evidence>
<dbReference type="EMBL" id="VFOP01000001">
    <property type="protein sequence ID" value="TQL50065.1"/>
    <property type="molecule type" value="Genomic_DNA"/>
</dbReference>
<dbReference type="InterPro" id="IPR006099">
    <property type="entry name" value="MeMalonylCoA_mutase_a/b_cat"/>
</dbReference>
<dbReference type="GO" id="GO:0031419">
    <property type="term" value="F:cobalamin binding"/>
    <property type="evidence" value="ECO:0007669"/>
    <property type="project" value="UniProtKB-KW"/>
</dbReference>
<organism evidence="4 5">
    <name type="scientific">Ornithinicoccus hortensis</name>
    <dbReference type="NCBI Taxonomy" id="82346"/>
    <lineage>
        <taxon>Bacteria</taxon>
        <taxon>Bacillati</taxon>
        <taxon>Actinomycetota</taxon>
        <taxon>Actinomycetes</taxon>
        <taxon>Micrococcales</taxon>
        <taxon>Intrasporangiaceae</taxon>
        <taxon>Ornithinicoccus</taxon>
    </lineage>
</organism>
<dbReference type="Pfam" id="PF01642">
    <property type="entry name" value="MM_CoA_mutase"/>
    <property type="match status" value="1"/>
</dbReference>
<evidence type="ECO:0000256" key="2">
    <source>
        <dbReference type="SAM" id="MobiDB-lite"/>
    </source>
</evidence>
<dbReference type="PANTHER" id="PTHR48101:SF4">
    <property type="entry name" value="METHYLMALONYL-COA MUTASE, MITOCHONDRIAL"/>
    <property type="match status" value="1"/>
</dbReference>
<dbReference type="Gene3D" id="3.20.20.240">
    <property type="entry name" value="Methylmalonyl-CoA mutase"/>
    <property type="match status" value="1"/>
</dbReference>
<feature type="region of interest" description="Disordered" evidence="2">
    <location>
        <begin position="572"/>
        <end position="612"/>
    </location>
</feature>
<feature type="compositionally biased region" description="Basic and acidic residues" evidence="2">
    <location>
        <begin position="591"/>
        <end position="603"/>
    </location>
</feature>
<dbReference type="Proteomes" id="UP000319516">
    <property type="component" value="Unassembled WGS sequence"/>
</dbReference>
<evidence type="ECO:0000313" key="5">
    <source>
        <dbReference type="Proteomes" id="UP000319516"/>
    </source>
</evidence>
<protein>
    <submittedName>
        <fullName evidence="4">Heterodimeric methylmalonyl-CoA mutase small subunit</fullName>
    </submittedName>
</protein>
<dbReference type="Gene3D" id="3.40.50.280">
    <property type="entry name" value="Cobalamin-binding domain"/>
    <property type="match status" value="1"/>
</dbReference>
<evidence type="ECO:0000313" key="4">
    <source>
        <dbReference type="EMBL" id="TQL50065.1"/>
    </source>
</evidence>
<name>A0A542YPP2_9MICO</name>
<proteinExistence type="predicted"/>
<dbReference type="SUPFAM" id="SSF51703">
    <property type="entry name" value="Cobalamin (vitamin B12)-dependent enzymes"/>
    <property type="match status" value="1"/>
</dbReference>
<dbReference type="RefSeq" id="WP_141784253.1">
    <property type="nucleotide sequence ID" value="NZ_BAAAIK010000004.1"/>
</dbReference>